<feature type="chain" id="PRO_5042882702" description="Protein CyaE" evidence="9">
    <location>
        <begin position="23"/>
        <end position="484"/>
    </location>
</feature>
<keyword evidence="3" id="KW-1134">Transmembrane beta strand</keyword>
<comment type="caution">
    <text evidence="10">The sequence shown here is derived from an EMBL/GenBank/DDBJ whole genome shotgun (WGS) entry which is preliminary data.</text>
</comment>
<evidence type="ECO:0000313" key="10">
    <source>
        <dbReference type="EMBL" id="MEA5446031.1"/>
    </source>
</evidence>
<dbReference type="PIRSF" id="PIRSF001892">
    <property type="entry name" value="CyaE"/>
    <property type="match status" value="1"/>
</dbReference>
<evidence type="ECO:0000256" key="1">
    <source>
        <dbReference type="ARBA" id="ARBA00007613"/>
    </source>
</evidence>
<dbReference type="EMBL" id="JAYGII010000019">
    <property type="protein sequence ID" value="MEA5446031.1"/>
    <property type="molecule type" value="Genomic_DNA"/>
</dbReference>
<dbReference type="GO" id="GO:0015562">
    <property type="term" value="F:efflux transmembrane transporter activity"/>
    <property type="evidence" value="ECO:0007669"/>
    <property type="project" value="InterPro"/>
</dbReference>
<dbReference type="NCBIfam" id="TIGR01844">
    <property type="entry name" value="type_I_sec_TolC"/>
    <property type="match status" value="1"/>
</dbReference>
<comment type="function">
    <text evidence="7">CyaE is necessary for transport of calmodulin-sensitive adenylate cyclase-hemolysin (cyclolysin).</text>
</comment>
<evidence type="ECO:0000313" key="11">
    <source>
        <dbReference type="Proteomes" id="UP001302316"/>
    </source>
</evidence>
<comment type="subcellular location">
    <subcellularLocation>
        <location evidence="7">Cell outer membrane</location>
        <topology evidence="7">Peripheral membrane protein</topology>
    </subcellularLocation>
</comment>
<evidence type="ECO:0000256" key="9">
    <source>
        <dbReference type="SAM" id="SignalP"/>
    </source>
</evidence>
<dbReference type="AlphaFoldDB" id="A0AAP6JG54"/>
<keyword evidence="5 7" id="KW-0472">Membrane</keyword>
<evidence type="ECO:0000256" key="4">
    <source>
        <dbReference type="ARBA" id="ARBA00022692"/>
    </source>
</evidence>
<keyword evidence="9" id="KW-0732">Signal</keyword>
<accession>A0AAP6JG54</accession>
<dbReference type="PANTHER" id="PTHR30026">
    <property type="entry name" value="OUTER MEMBRANE PROTEIN TOLC"/>
    <property type="match status" value="1"/>
</dbReference>
<dbReference type="GO" id="GO:1990281">
    <property type="term" value="C:efflux pump complex"/>
    <property type="evidence" value="ECO:0007669"/>
    <property type="project" value="TreeGrafter"/>
</dbReference>
<evidence type="ECO:0000256" key="7">
    <source>
        <dbReference type="PIRNR" id="PIRNR001892"/>
    </source>
</evidence>
<evidence type="ECO:0000256" key="2">
    <source>
        <dbReference type="ARBA" id="ARBA00022448"/>
    </source>
</evidence>
<organism evidence="10 11">
    <name type="scientific">Natronospira elongata</name>
    <dbReference type="NCBI Taxonomy" id="3110268"/>
    <lineage>
        <taxon>Bacteria</taxon>
        <taxon>Pseudomonadati</taxon>
        <taxon>Pseudomonadota</taxon>
        <taxon>Gammaproteobacteria</taxon>
        <taxon>Natronospirales</taxon>
        <taxon>Natronospiraceae</taxon>
        <taxon>Natronospira</taxon>
    </lineage>
</organism>
<keyword evidence="6 7" id="KW-0998">Cell outer membrane</keyword>
<dbReference type="InterPro" id="IPR003423">
    <property type="entry name" value="OMP_efflux"/>
</dbReference>
<keyword evidence="7" id="KW-0204">Cytolysis</keyword>
<dbReference type="RefSeq" id="WP_346051992.1">
    <property type="nucleotide sequence ID" value="NZ_JAYGII010000019.1"/>
</dbReference>
<keyword evidence="2 7" id="KW-0813">Transport</keyword>
<keyword evidence="7" id="KW-0354">Hemolysis</keyword>
<keyword evidence="11" id="KW-1185">Reference proteome</keyword>
<dbReference type="Pfam" id="PF02321">
    <property type="entry name" value="OEP"/>
    <property type="match status" value="2"/>
</dbReference>
<comment type="similarity">
    <text evidence="1 7">Belongs to the outer membrane factor (OMF) (TC 1.B.17) family.</text>
</comment>
<dbReference type="PANTHER" id="PTHR30026:SF20">
    <property type="entry name" value="OUTER MEMBRANE PROTEIN TOLC"/>
    <property type="match status" value="1"/>
</dbReference>
<feature type="coiled-coil region" evidence="8">
    <location>
        <begin position="122"/>
        <end position="212"/>
    </location>
</feature>
<dbReference type="Gene3D" id="1.20.1600.10">
    <property type="entry name" value="Outer membrane efflux proteins (OEP)"/>
    <property type="match status" value="1"/>
</dbReference>
<dbReference type="GO" id="GO:0031640">
    <property type="term" value="P:killing of cells of another organism"/>
    <property type="evidence" value="ECO:0007669"/>
    <property type="project" value="UniProtKB-KW"/>
</dbReference>
<dbReference type="GO" id="GO:0015288">
    <property type="term" value="F:porin activity"/>
    <property type="evidence" value="ECO:0007669"/>
    <property type="project" value="TreeGrafter"/>
</dbReference>
<protein>
    <recommendedName>
        <fullName evidence="7">Protein CyaE</fullName>
    </recommendedName>
</protein>
<dbReference type="SUPFAM" id="SSF56954">
    <property type="entry name" value="Outer membrane efflux proteins (OEP)"/>
    <property type="match status" value="1"/>
</dbReference>
<evidence type="ECO:0000256" key="5">
    <source>
        <dbReference type="ARBA" id="ARBA00023136"/>
    </source>
</evidence>
<keyword evidence="4" id="KW-0812">Transmembrane</keyword>
<feature type="signal peptide" evidence="9">
    <location>
        <begin position="1"/>
        <end position="22"/>
    </location>
</feature>
<evidence type="ECO:0000256" key="8">
    <source>
        <dbReference type="SAM" id="Coils"/>
    </source>
</evidence>
<keyword evidence="8" id="KW-0175">Coiled coil</keyword>
<gene>
    <name evidence="10" type="ORF">VCB98_09390</name>
</gene>
<name>A0AAP6JG54_9GAMM</name>
<evidence type="ECO:0000256" key="3">
    <source>
        <dbReference type="ARBA" id="ARBA00022452"/>
    </source>
</evidence>
<dbReference type="InterPro" id="IPR028351">
    <property type="entry name" value="CyaE"/>
</dbReference>
<dbReference type="InterPro" id="IPR051906">
    <property type="entry name" value="TolC-like"/>
</dbReference>
<sequence length="484" mass="53689">MSLRPLILALCLLGLSAPLAEAQAESEMMNLLQIYELAVENDPAIREARANRDAAREAYPQARANLLPQLSLTVSYQDRTRERRVSQAGQVPLDAARSDDTTTTYSLDLSQVIFDWGAFQGMGRAQAEVAAAEADFEAAMQDLAIRTAEGYFDLLAALDQLASSEANEEAILRQRDRAERRFEVGLVAITDVQEARAAYDQAVADRISAERNVNVYRERLREIIGIYPGEIAAPIDDMDLQLPVPADPEAWVIQAQANNLNVVAARFDLEAAEKSLAQSRAGHYPTLELTASYSDVESSGETRIDEQDFRQPDFFEQELYQFQVQLNVPLFSGGRVSSQTTEARQRMLAQTSRVERLARQAEREARDAYLGVHSERSRVRALAQAVESSQTALTSTQAGFEVGTRTTVDVLDARRALFEAQTSYARSRYDFLLNKMRLRVATGALNANDIMEINALLGASPGAMVDDEEIDPEELDMEGLEPRT</sequence>
<dbReference type="Proteomes" id="UP001302316">
    <property type="component" value="Unassembled WGS sequence"/>
</dbReference>
<reference evidence="10 11" key="1">
    <citation type="submission" date="2023-12" db="EMBL/GenBank/DDBJ databases">
        <title>Whole-genome sequencing of halo(alkali)philic microorganisms from hypersaline lakes.</title>
        <authorList>
            <person name="Sorokin D.Y."/>
            <person name="Merkel A.Y."/>
            <person name="Messina E."/>
            <person name="Yakimov M."/>
        </authorList>
    </citation>
    <scope>NUCLEOTIDE SEQUENCE [LARGE SCALE GENOMIC DNA]</scope>
    <source>
        <strain evidence="10 11">AB-CW1</strain>
    </source>
</reference>
<dbReference type="GO" id="GO:0009279">
    <property type="term" value="C:cell outer membrane"/>
    <property type="evidence" value="ECO:0007669"/>
    <property type="project" value="UniProtKB-SubCell"/>
</dbReference>
<proteinExistence type="inferred from homology"/>
<evidence type="ECO:0000256" key="6">
    <source>
        <dbReference type="ARBA" id="ARBA00023237"/>
    </source>
</evidence>
<dbReference type="InterPro" id="IPR010130">
    <property type="entry name" value="T1SS_OMP_TolC"/>
</dbReference>